<dbReference type="EC" id="2.5.1.18" evidence="1"/>
<gene>
    <name evidence="7" type="ORF">G2W53_035961</name>
</gene>
<dbReference type="PANTHER" id="PTHR11260">
    <property type="entry name" value="GLUTATHIONE S-TRANSFERASE, GST, SUPERFAMILY, GST DOMAIN CONTAINING"/>
    <property type="match status" value="1"/>
</dbReference>
<evidence type="ECO:0000256" key="3">
    <source>
        <dbReference type="ARBA" id="ARBA00022679"/>
    </source>
</evidence>
<evidence type="ECO:0000256" key="2">
    <source>
        <dbReference type="ARBA" id="ARBA00022575"/>
    </source>
</evidence>
<reference evidence="7" key="1">
    <citation type="submission" date="2020-09" db="EMBL/GenBank/DDBJ databases">
        <title>Genome-Enabled Discovery of Anthraquinone Biosynthesis in Senna tora.</title>
        <authorList>
            <person name="Kang S.-H."/>
            <person name="Pandey R.P."/>
            <person name="Lee C.-M."/>
            <person name="Sim J.-S."/>
            <person name="Jeong J.-T."/>
            <person name="Choi B.-S."/>
            <person name="Jung M."/>
            <person name="Ginzburg D."/>
            <person name="Zhao K."/>
            <person name="Won S.Y."/>
            <person name="Oh T.-J."/>
            <person name="Yu Y."/>
            <person name="Kim N.-H."/>
            <person name="Lee O.R."/>
            <person name="Lee T.-H."/>
            <person name="Bashyal P."/>
            <person name="Kim T.-S."/>
            <person name="Lee W.-H."/>
            <person name="Kawkins C."/>
            <person name="Kim C.-K."/>
            <person name="Kim J.S."/>
            <person name="Ahn B.O."/>
            <person name="Rhee S.Y."/>
            <person name="Sohng J.K."/>
        </authorList>
    </citation>
    <scope>NUCLEOTIDE SEQUENCE</scope>
    <source>
        <tissue evidence="7">Leaf</tissue>
    </source>
</reference>
<keyword evidence="2" id="KW-0216">Detoxification</keyword>
<sequence>MVPSRKLVSMYKTEIAVKLVSEEGFPGSKGWTQITNFHGEPVLEDLTAHQCFLWFPAMKSIAGARGEEERKNVIQQLEEGLGLLENAYKTISEGKPFFGGDRIGYLDIALGCFLGWLRVTEISHGLKLLDHSKTPLLAQWAQRFCADDTVKNVMPETEKLLEFAKIIRAKLAVASASN</sequence>
<dbReference type="FunFam" id="1.20.1050.10:FF:000016">
    <property type="entry name" value="Glutathione S-transferase U9"/>
    <property type="match status" value="1"/>
</dbReference>
<dbReference type="InterPro" id="IPR004046">
    <property type="entry name" value="GST_C"/>
</dbReference>
<comment type="similarity">
    <text evidence="4">Belongs to the GST superfamily. Tau family.</text>
</comment>
<feature type="domain" description="GST C-terminal" evidence="6">
    <location>
        <begin position="6"/>
        <end position="163"/>
    </location>
</feature>
<dbReference type="Gene3D" id="1.20.1050.10">
    <property type="match status" value="1"/>
</dbReference>
<name>A0A834STM8_9FABA</name>
<accession>A0A834STM8</accession>
<dbReference type="EMBL" id="JAAIUW010000011">
    <property type="protein sequence ID" value="KAF7809218.1"/>
    <property type="molecule type" value="Genomic_DNA"/>
</dbReference>
<dbReference type="GO" id="GO:0004364">
    <property type="term" value="F:glutathione transferase activity"/>
    <property type="evidence" value="ECO:0007669"/>
    <property type="project" value="UniProtKB-EC"/>
</dbReference>
<evidence type="ECO:0000256" key="5">
    <source>
        <dbReference type="ARBA" id="ARBA00047960"/>
    </source>
</evidence>
<protein>
    <recommendedName>
        <fullName evidence="1">glutathione transferase</fullName>
        <ecNumber evidence="1">2.5.1.18</ecNumber>
    </recommendedName>
</protein>
<dbReference type="CDD" id="cd03185">
    <property type="entry name" value="GST_C_Tau"/>
    <property type="match status" value="1"/>
</dbReference>
<keyword evidence="3 7" id="KW-0808">Transferase</keyword>
<proteinExistence type="inferred from homology"/>
<dbReference type="OrthoDB" id="4951845at2759"/>
<comment type="catalytic activity">
    <reaction evidence="5">
        <text>RX + glutathione = an S-substituted glutathione + a halide anion + H(+)</text>
        <dbReference type="Rhea" id="RHEA:16437"/>
        <dbReference type="ChEBI" id="CHEBI:15378"/>
        <dbReference type="ChEBI" id="CHEBI:16042"/>
        <dbReference type="ChEBI" id="CHEBI:17792"/>
        <dbReference type="ChEBI" id="CHEBI:57925"/>
        <dbReference type="ChEBI" id="CHEBI:90779"/>
        <dbReference type="EC" id="2.5.1.18"/>
    </reaction>
</comment>
<dbReference type="InterPro" id="IPR045074">
    <property type="entry name" value="GST_C_Tau"/>
</dbReference>
<comment type="caution">
    <text evidence="7">The sequence shown here is derived from an EMBL/GenBank/DDBJ whole genome shotgun (WGS) entry which is preliminary data.</text>
</comment>
<dbReference type="GO" id="GO:0009407">
    <property type="term" value="P:toxin catabolic process"/>
    <property type="evidence" value="ECO:0007669"/>
    <property type="project" value="UniProtKB-ARBA"/>
</dbReference>
<dbReference type="GO" id="GO:0005737">
    <property type="term" value="C:cytoplasm"/>
    <property type="evidence" value="ECO:0007669"/>
    <property type="project" value="TreeGrafter"/>
</dbReference>
<dbReference type="InterPro" id="IPR036282">
    <property type="entry name" value="Glutathione-S-Trfase_C_sf"/>
</dbReference>
<dbReference type="PROSITE" id="PS50405">
    <property type="entry name" value="GST_CTER"/>
    <property type="match status" value="1"/>
</dbReference>
<dbReference type="Proteomes" id="UP000634136">
    <property type="component" value="Unassembled WGS sequence"/>
</dbReference>
<dbReference type="SUPFAM" id="SSF47616">
    <property type="entry name" value="GST C-terminal domain-like"/>
    <property type="match status" value="1"/>
</dbReference>
<dbReference type="PANTHER" id="PTHR11260:SF615">
    <property type="entry name" value="GLUTATHIONE S-TRANSFERASE U17"/>
    <property type="match status" value="1"/>
</dbReference>
<organism evidence="7 8">
    <name type="scientific">Senna tora</name>
    <dbReference type="NCBI Taxonomy" id="362788"/>
    <lineage>
        <taxon>Eukaryota</taxon>
        <taxon>Viridiplantae</taxon>
        <taxon>Streptophyta</taxon>
        <taxon>Embryophyta</taxon>
        <taxon>Tracheophyta</taxon>
        <taxon>Spermatophyta</taxon>
        <taxon>Magnoliopsida</taxon>
        <taxon>eudicotyledons</taxon>
        <taxon>Gunneridae</taxon>
        <taxon>Pentapetalae</taxon>
        <taxon>rosids</taxon>
        <taxon>fabids</taxon>
        <taxon>Fabales</taxon>
        <taxon>Fabaceae</taxon>
        <taxon>Caesalpinioideae</taxon>
        <taxon>Cassia clade</taxon>
        <taxon>Senna</taxon>
    </lineage>
</organism>
<keyword evidence="8" id="KW-1185">Reference proteome</keyword>
<dbReference type="GO" id="GO:0006749">
    <property type="term" value="P:glutathione metabolic process"/>
    <property type="evidence" value="ECO:0007669"/>
    <property type="project" value="InterPro"/>
</dbReference>
<evidence type="ECO:0000313" key="7">
    <source>
        <dbReference type="EMBL" id="KAF7809218.1"/>
    </source>
</evidence>
<evidence type="ECO:0000259" key="6">
    <source>
        <dbReference type="PROSITE" id="PS50405"/>
    </source>
</evidence>
<dbReference type="InterPro" id="IPR045073">
    <property type="entry name" value="Omega/Tau-like"/>
</dbReference>
<evidence type="ECO:0000256" key="1">
    <source>
        <dbReference type="ARBA" id="ARBA00012452"/>
    </source>
</evidence>
<evidence type="ECO:0000313" key="8">
    <source>
        <dbReference type="Proteomes" id="UP000634136"/>
    </source>
</evidence>
<dbReference type="AlphaFoldDB" id="A0A834STM8"/>
<dbReference type="Pfam" id="PF00043">
    <property type="entry name" value="GST_C"/>
    <property type="match status" value="1"/>
</dbReference>
<evidence type="ECO:0000256" key="4">
    <source>
        <dbReference type="ARBA" id="ARBA00025743"/>
    </source>
</evidence>
<dbReference type="InterPro" id="IPR010987">
    <property type="entry name" value="Glutathione-S-Trfase_C-like"/>
</dbReference>